<gene>
    <name evidence="1" type="ORF">BE221DRAFT_69121</name>
</gene>
<accession>A0A1Y5IN66</accession>
<reference evidence="1" key="1">
    <citation type="submission" date="2017-04" db="EMBL/GenBank/DDBJ databases">
        <title>Population genomics of picophytoplankton unveils novel chromosome hypervariability.</title>
        <authorList>
            <consortium name="DOE Joint Genome Institute"/>
            <person name="Blanc-Mathieu R."/>
            <person name="Krasovec M."/>
            <person name="Hebrard M."/>
            <person name="Yau S."/>
            <person name="Desgranges E."/>
            <person name="Martin J."/>
            <person name="Schackwitz W."/>
            <person name="Kuo A."/>
            <person name="Salin G."/>
            <person name="Donnadieu C."/>
            <person name="Desdevises Y."/>
            <person name="Sanchez-Ferandin S."/>
            <person name="Moreau H."/>
            <person name="Rivals E."/>
            <person name="Grigoriev I.V."/>
            <person name="Grimsley N."/>
            <person name="Eyre-Walker A."/>
            <person name="Piganeau G."/>
        </authorList>
    </citation>
    <scope>NUCLEOTIDE SEQUENCE [LARGE SCALE GENOMIC DNA]</scope>
    <source>
        <strain evidence="1">RCC 1115</strain>
    </source>
</reference>
<organism evidence="1">
    <name type="scientific">Ostreococcus tauri</name>
    <name type="common">Marine green alga</name>
    <dbReference type="NCBI Taxonomy" id="70448"/>
    <lineage>
        <taxon>Eukaryota</taxon>
        <taxon>Viridiplantae</taxon>
        <taxon>Chlorophyta</taxon>
        <taxon>Mamiellophyceae</taxon>
        <taxon>Mamiellales</taxon>
        <taxon>Bathycoccaceae</taxon>
        <taxon>Ostreococcus</taxon>
    </lineage>
</organism>
<dbReference type="AlphaFoldDB" id="A0A1Y5IN66"/>
<dbReference type="EMBL" id="KZ155774">
    <property type="protein sequence ID" value="OUS48522.1"/>
    <property type="molecule type" value="Genomic_DNA"/>
</dbReference>
<name>A0A1Y5IN66_OSTTA</name>
<dbReference type="Proteomes" id="UP000195557">
    <property type="component" value="Unassembled WGS sequence"/>
</dbReference>
<sequence length="112" mass="12139">MIDLYPALLRAQADEREGLQGHVQRGDYRGGGQVQEDVVPIAHASKHSQGVQAAPLWHLEDEGCAVVHCQARARNCGRGQHAGLSRVEAQGPRGEHLPVIQVGVNCDSEQLF</sequence>
<protein>
    <submittedName>
        <fullName evidence="1">Uncharacterized protein</fullName>
    </submittedName>
</protein>
<evidence type="ECO:0000313" key="1">
    <source>
        <dbReference type="EMBL" id="OUS48522.1"/>
    </source>
</evidence>
<proteinExistence type="predicted"/>